<evidence type="ECO:0000256" key="12">
    <source>
        <dbReference type="SAM" id="MobiDB-lite"/>
    </source>
</evidence>
<keyword evidence="6" id="KW-0450">Lipoyl</keyword>
<dbReference type="SUPFAM" id="SSF51230">
    <property type="entry name" value="Single hybrid motif"/>
    <property type="match status" value="1"/>
</dbReference>
<evidence type="ECO:0000313" key="14">
    <source>
        <dbReference type="EMBL" id="SDJ32951.1"/>
    </source>
</evidence>
<keyword evidence="15" id="KW-1185">Reference proteome</keyword>
<evidence type="ECO:0000259" key="13">
    <source>
        <dbReference type="PROSITE" id="PS50968"/>
    </source>
</evidence>
<dbReference type="InterPro" id="IPR011053">
    <property type="entry name" value="Single_hybrid_motif"/>
</dbReference>
<dbReference type="RefSeq" id="WP_089851128.1">
    <property type="nucleotide sequence ID" value="NZ_FNEJ01000026.1"/>
</dbReference>
<gene>
    <name evidence="14" type="ORF">SAMN04487993_102644</name>
</gene>
<proteinExistence type="predicted"/>
<dbReference type="PROSITE" id="PS50968">
    <property type="entry name" value="BIOTINYL_LIPOYL"/>
    <property type="match status" value="1"/>
</dbReference>
<protein>
    <recommendedName>
        <fullName evidence="5 11">Pyruvate dehydrogenase E1 component subunit beta</fullName>
        <ecNumber evidence="4 11">1.2.4.1</ecNumber>
    </recommendedName>
</protein>
<dbReference type="Pfam" id="PF00364">
    <property type="entry name" value="Biotin_lipoyl"/>
    <property type="match status" value="1"/>
</dbReference>
<evidence type="ECO:0000256" key="3">
    <source>
        <dbReference type="ARBA" id="ARBA00011870"/>
    </source>
</evidence>
<dbReference type="PANTHER" id="PTHR11624">
    <property type="entry name" value="DEHYDROGENASE RELATED"/>
    <property type="match status" value="1"/>
</dbReference>
<evidence type="ECO:0000256" key="1">
    <source>
        <dbReference type="ARBA" id="ARBA00001938"/>
    </source>
</evidence>
<keyword evidence="8 11" id="KW-0786">Thiamine pyrophosphate</keyword>
<accession>A0A1G8SUT8</accession>
<dbReference type="Pfam" id="PF02780">
    <property type="entry name" value="Transketolase_C"/>
    <property type="match status" value="1"/>
</dbReference>
<dbReference type="FunFam" id="2.40.50.100:FF:000010">
    <property type="entry name" value="Acetyltransferase component of pyruvate dehydrogenase complex"/>
    <property type="match status" value="1"/>
</dbReference>
<dbReference type="EC" id="1.2.4.1" evidence="4 11"/>
<name>A0A1G8SUT8_9RHOB</name>
<dbReference type="SUPFAM" id="SSF52518">
    <property type="entry name" value="Thiamin diphosphate-binding fold (THDP-binding)"/>
    <property type="match status" value="1"/>
</dbReference>
<dbReference type="Gene3D" id="3.40.50.970">
    <property type="match status" value="1"/>
</dbReference>
<organism evidence="14 15">
    <name type="scientific">Salipiger marinus</name>
    <dbReference type="NCBI Taxonomy" id="555512"/>
    <lineage>
        <taxon>Bacteria</taxon>
        <taxon>Pseudomonadati</taxon>
        <taxon>Pseudomonadota</taxon>
        <taxon>Alphaproteobacteria</taxon>
        <taxon>Rhodobacterales</taxon>
        <taxon>Roseobacteraceae</taxon>
        <taxon>Salipiger</taxon>
    </lineage>
</organism>
<dbReference type="CDD" id="cd07036">
    <property type="entry name" value="TPP_PYR_E1-PDHc-beta_like"/>
    <property type="match status" value="1"/>
</dbReference>
<dbReference type="InterPro" id="IPR003016">
    <property type="entry name" value="2-oxoA_DH_lipoyl-BS"/>
</dbReference>
<dbReference type="Proteomes" id="UP000199093">
    <property type="component" value="Unassembled WGS sequence"/>
</dbReference>
<dbReference type="CDD" id="cd06849">
    <property type="entry name" value="lipoyl_domain"/>
    <property type="match status" value="1"/>
</dbReference>
<feature type="region of interest" description="Disordered" evidence="12">
    <location>
        <begin position="82"/>
        <end position="139"/>
    </location>
</feature>
<dbReference type="FunFam" id="3.40.50.920:FF:000001">
    <property type="entry name" value="Pyruvate dehydrogenase E1 beta subunit"/>
    <property type="match status" value="1"/>
</dbReference>
<feature type="domain" description="Lipoyl-binding" evidence="13">
    <location>
        <begin position="2"/>
        <end position="78"/>
    </location>
</feature>
<comment type="cofactor">
    <cofactor evidence="2 11">
        <name>thiamine diphosphate</name>
        <dbReference type="ChEBI" id="CHEBI:58937"/>
    </cofactor>
</comment>
<dbReference type="SMART" id="SM00861">
    <property type="entry name" value="Transket_pyr"/>
    <property type="match status" value="1"/>
</dbReference>
<evidence type="ECO:0000256" key="8">
    <source>
        <dbReference type="ARBA" id="ARBA00023052"/>
    </source>
</evidence>
<dbReference type="PANTHER" id="PTHR11624:SF96">
    <property type="entry name" value="PYRUVATE DEHYDROGENASE E1 COMPONENT SUBUNIT BETA, MITOCHONDRIAL"/>
    <property type="match status" value="1"/>
</dbReference>
<evidence type="ECO:0000256" key="9">
    <source>
        <dbReference type="ARBA" id="ARBA00023317"/>
    </source>
</evidence>
<dbReference type="InterPro" id="IPR033248">
    <property type="entry name" value="Transketolase_C"/>
</dbReference>
<evidence type="ECO:0000256" key="4">
    <source>
        <dbReference type="ARBA" id="ARBA00012281"/>
    </source>
</evidence>
<dbReference type="AlphaFoldDB" id="A0A1G8SUT8"/>
<evidence type="ECO:0000256" key="5">
    <source>
        <dbReference type="ARBA" id="ARBA00016138"/>
    </source>
</evidence>
<dbReference type="EMBL" id="FNEJ01000026">
    <property type="protein sequence ID" value="SDJ32951.1"/>
    <property type="molecule type" value="Genomic_DNA"/>
</dbReference>
<comment type="subunit">
    <text evidence="3">Heterodimer of an alpha and a beta chain.</text>
</comment>
<dbReference type="InterPro" id="IPR005475">
    <property type="entry name" value="Transketolase-like_Pyr-bd"/>
</dbReference>
<dbReference type="GO" id="GO:0006086">
    <property type="term" value="P:pyruvate decarboxylation to acetyl-CoA"/>
    <property type="evidence" value="ECO:0007669"/>
    <property type="project" value="InterPro"/>
</dbReference>
<comment type="cofactor">
    <cofactor evidence="1">
        <name>(R)-lipoate</name>
        <dbReference type="ChEBI" id="CHEBI:83088"/>
    </cofactor>
</comment>
<dbReference type="InterPro" id="IPR009014">
    <property type="entry name" value="Transketo_C/PFOR_II"/>
</dbReference>
<feature type="compositionally biased region" description="Basic and acidic residues" evidence="12">
    <location>
        <begin position="125"/>
        <end position="136"/>
    </location>
</feature>
<evidence type="ECO:0000256" key="6">
    <source>
        <dbReference type="ARBA" id="ARBA00022823"/>
    </source>
</evidence>
<dbReference type="InterPro" id="IPR027110">
    <property type="entry name" value="PDHB_mito-type"/>
</dbReference>
<evidence type="ECO:0000256" key="7">
    <source>
        <dbReference type="ARBA" id="ARBA00023002"/>
    </source>
</evidence>
<feature type="compositionally biased region" description="Low complexity" evidence="12">
    <location>
        <begin position="89"/>
        <end position="124"/>
    </location>
</feature>
<reference evidence="15" key="1">
    <citation type="submission" date="2016-10" db="EMBL/GenBank/DDBJ databases">
        <authorList>
            <person name="Varghese N."/>
            <person name="Submissions S."/>
        </authorList>
    </citation>
    <scope>NUCLEOTIDE SEQUENCE [LARGE SCALE GENOMIC DNA]</scope>
    <source>
        <strain evidence="15">DSM 26424</strain>
    </source>
</reference>
<dbReference type="SUPFAM" id="SSF52922">
    <property type="entry name" value="TK C-terminal domain-like"/>
    <property type="match status" value="1"/>
</dbReference>
<dbReference type="NCBIfam" id="NF008854">
    <property type="entry name" value="PRK11892.1"/>
    <property type="match status" value="1"/>
</dbReference>
<dbReference type="FunFam" id="3.40.50.970:FF:000001">
    <property type="entry name" value="Pyruvate dehydrogenase E1 beta subunit"/>
    <property type="match status" value="1"/>
</dbReference>
<dbReference type="Gene3D" id="3.40.50.920">
    <property type="match status" value="1"/>
</dbReference>
<comment type="catalytic activity">
    <reaction evidence="11">
        <text>N(6)-[(R)-lipoyl]-L-lysyl-[protein] + pyruvate + H(+) = N(6)-[(R)-S(8)-acetyldihydrolipoyl]-L-lysyl-[protein] + CO2</text>
        <dbReference type="Rhea" id="RHEA:19189"/>
        <dbReference type="Rhea" id="RHEA-COMP:10474"/>
        <dbReference type="Rhea" id="RHEA-COMP:10478"/>
        <dbReference type="ChEBI" id="CHEBI:15361"/>
        <dbReference type="ChEBI" id="CHEBI:15378"/>
        <dbReference type="ChEBI" id="CHEBI:16526"/>
        <dbReference type="ChEBI" id="CHEBI:83099"/>
        <dbReference type="ChEBI" id="CHEBI:83111"/>
        <dbReference type="EC" id="1.2.4.1"/>
    </reaction>
</comment>
<comment type="function">
    <text evidence="11">The pyruvate dehydrogenase complex catalyzes the overall conversion of pyruvate to acetyl-CoA and CO2.</text>
</comment>
<evidence type="ECO:0000256" key="11">
    <source>
        <dbReference type="RuleBase" id="RU364074"/>
    </source>
</evidence>
<dbReference type="Gene3D" id="2.40.50.100">
    <property type="match status" value="1"/>
</dbReference>
<evidence type="ECO:0000256" key="10">
    <source>
        <dbReference type="ARBA" id="ARBA00025211"/>
    </source>
</evidence>
<dbReference type="GO" id="GO:0004739">
    <property type="term" value="F:pyruvate dehydrogenase (acetyl-transferring) activity"/>
    <property type="evidence" value="ECO:0007669"/>
    <property type="project" value="UniProtKB-UniRule"/>
</dbReference>
<comment type="function">
    <text evidence="10">The pyruvate dehydrogenase complex catalyzes the overall conversion of pyruvate to acetyl-CoA and CO(2). It contains multiple copies of three enzymatic components: pyruvate dehydrogenase (E1), dihydrolipoamide acetyltransferase (E2) and lipoamide dehydrogenase (E3).</text>
</comment>
<evidence type="ECO:0000313" key="15">
    <source>
        <dbReference type="Proteomes" id="UP000199093"/>
    </source>
</evidence>
<sequence>MATQILMPALSPTMEEGTLAKWLVKEGDTVSSGDILAEIETDKATMEFEAVDEGIVGKLLVAEGTEGVKVNTPIAVMVEEGESVEDAEAASGDAEAKAPEAPAEETPAAPTEAAPASAPATPKARAVEPDWPEGTKLKSQTVREALRDAMAEEMRGDANVFVMGEEVAEYQGAYKVTQGLLDEFGDRRVIDTPITEHGFAGIGVGAAFGGLKPIVEFMTFNFAMQAIDQIINSAAKTLYMSGGQMGCPIVFRGPNGAAARVGAQHSQDYAAWYSMVPGLKVAMPYSASDAKGLLKSAIRDPNPVIFLENEILYGRSFDVPEMDDFTVPFGKARIWREGTDVTIVSFGIGMQYALEAADKLAEEGISAEVIDLRTLRPIDYGTVIESVKKTNRCVTVEEGWPVGSIGNHLSAYIMMNAFDWLDAPVINCTGKDVPMPYAANLEKHALVTTAEVIEAVKQVTYR</sequence>
<dbReference type="STRING" id="555512.SAMN04487993_102644"/>
<keyword evidence="7 11" id="KW-0560">Oxidoreductase</keyword>
<dbReference type="Pfam" id="PF02779">
    <property type="entry name" value="Transket_pyr"/>
    <property type="match status" value="1"/>
</dbReference>
<keyword evidence="9 11" id="KW-0670">Pyruvate</keyword>
<dbReference type="NCBIfam" id="NF006667">
    <property type="entry name" value="PRK09212.1"/>
    <property type="match status" value="1"/>
</dbReference>
<dbReference type="PROSITE" id="PS00189">
    <property type="entry name" value="LIPOYL"/>
    <property type="match status" value="1"/>
</dbReference>
<dbReference type="InterPro" id="IPR029061">
    <property type="entry name" value="THDP-binding"/>
</dbReference>
<evidence type="ECO:0000256" key="2">
    <source>
        <dbReference type="ARBA" id="ARBA00001964"/>
    </source>
</evidence>
<dbReference type="OrthoDB" id="9780894at2"/>
<dbReference type="InterPro" id="IPR000089">
    <property type="entry name" value="Biotin_lipoyl"/>
</dbReference>